<dbReference type="InterPro" id="IPR052957">
    <property type="entry name" value="Auxin_embryo_med"/>
</dbReference>
<dbReference type="GeneID" id="54579175"/>
<dbReference type="Proteomes" id="UP000800094">
    <property type="component" value="Unassembled WGS sequence"/>
</dbReference>
<evidence type="ECO:0000256" key="1">
    <source>
        <dbReference type="SAM" id="MobiDB-lite"/>
    </source>
</evidence>
<gene>
    <name evidence="2" type="ORF">BU26DRAFT_484194</name>
</gene>
<evidence type="ECO:0008006" key="4">
    <source>
        <dbReference type="Google" id="ProtNLM"/>
    </source>
</evidence>
<dbReference type="PANTHER" id="PTHR32387:SF0">
    <property type="entry name" value="PROTEIN NO VEIN"/>
    <property type="match status" value="1"/>
</dbReference>
<dbReference type="EMBL" id="ML987195">
    <property type="protein sequence ID" value="KAF2249018.1"/>
    <property type="molecule type" value="Genomic_DNA"/>
</dbReference>
<reference evidence="2" key="1">
    <citation type="journal article" date="2020" name="Stud. Mycol.">
        <title>101 Dothideomycetes genomes: a test case for predicting lifestyles and emergence of pathogens.</title>
        <authorList>
            <person name="Haridas S."/>
            <person name="Albert R."/>
            <person name="Binder M."/>
            <person name="Bloem J."/>
            <person name="Labutti K."/>
            <person name="Salamov A."/>
            <person name="Andreopoulos B."/>
            <person name="Baker S."/>
            <person name="Barry K."/>
            <person name="Bills G."/>
            <person name="Bluhm B."/>
            <person name="Cannon C."/>
            <person name="Castanera R."/>
            <person name="Culley D."/>
            <person name="Daum C."/>
            <person name="Ezra D."/>
            <person name="Gonzalez J."/>
            <person name="Henrissat B."/>
            <person name="Kuo A."/>
            <person name="Liang C."/>
            <person name="Lipzen A."/>
            <person name="Lutzoni F."/>
            <person name="Magnuson J."/>
            <person name="Mondo S."/>
            <person name="Nolan M."/>
            <person name="Ohm R."/>
            <person name="Pangilinan J."/>
            <person name="Park H.-J."/>
            <person name="Ramirez L."/>
            <person name="Alfaro M."/>
            <person name="Sun H."/>
            <person name="Tritt A."/>
            <person name="Yoshinaga Y."/>
            <person name="Zwiers L.-H."/>
            <person name="Turgeon B."/>
            <person name="Goodwin S."/>
            <person name="Spatafora J."/>
            <person name="Crous P."/>
            <person name="Grigoriev I."/>
        </authorList>
    </citation>
    <scope>NUCLEOTIDE SEQUENCE</scope>
    <source>
        <strain evidence="2">CBS 122368</strain>
    </source>
</reference>
<feature type="region of interest" description="Disordered" evidence="1">
    <location>
        <begin position="1357"/>
        <end position="1420"/>
    </location>
</feature>
<evidence type="ECO:0000313" key="2">
    <source>
        <dbReference type="EMBL" id="KAF2249018.1"/>
    </source>
</evidence>
<evidence type="ECO:0000313" key="3">
    <source>
        <dbReference type="Proteomes" id="UP000800094"/>
    </source>
</evidence>
<dbReference type="SUPFAM" id="SSF55874">
    <property type="entry name" value="ATPase domain of HSP90 chaperone/DNA topoisomerase II/histidine kinase"/>
    <property type="match status" value="1"/>
</dbReference>
<dbReference type="InterPro" id="IPR036890">
    <property type="entry name" value="HATPase_C_sf"/>
</dbReference>
<name>A0A6A6IG59_9PLEO</name>
<dbReference type="Gene3D" id="3.30.565.10">
    <property type="entry name" value="Histidine kinase-like ATPase, C-terminal domain"/>
    <property type="match status" value="1"/>
</dbReference>
<feature type="compositionally biased region" description="Polar residues" evidence="1">
    <location>
        <begin position="1386"/>
        <end position="1405"/>
    </location>
</feature>
<proteinExistence type="predicted"/>
<dbReference type="OrthoDB" id="1262810at2759"/>
<keyword evidence="3" id="KW-1185">Reference proteome</keyword>
<dbReference type="PANTHER" id="PTHR32387">
    <property type="entry name" value="WU:FJ29H11"/>
    <property type="match status" value="1"/>
</dbReference>
<sequence>MDGENLSLISRHRDVLERLGDREPSTTLEAQAVIESIRAEKGHLDEETLHELNSISDRSRQNVLRIVELKKETEAAYTRSISEQLYSSKYRLLYELVQNADDALYHKAHANNEPPYLGFTITPDTFVVETNEDGFTRANVEAICATGKSSKTASAVDDHIGEKGFGFKSVFSVADEVQIQSGVWSFYFKHRRGDDGLGMVTPLDGQFGAESQVGTRITLKLSEAARTEYQRFLDAVADVPDTTLFFLQKLKMIRINITRPNSSSSETREIRKRVRSSGRKVVLTRTTRRPTGGIATAVTEESVYHVFSHTVWRMPQDDRRRGRTWAKVELAFPVNEADKQPKLSELGQHVFAYLPLQRLPQVQFLIQSDFITSASRESVVDCAWNDAIRDGVAHAFTTAVACFAAADHPLRYSWLAYLPTRPMEHLWRPLYPSIKRMLQDMPILQTWEGRRFKSPSSLRRMTPLALHQGQPIFKDLPEEKYLAPEYDTAHETILDDLGATKINFDDMLRRLEADLLRPTSDLRTRVPSDSWHESCAALLLLSFSSQNHRSVQQRMKRLAIIPLAGGRAWTGAPGISSGGLNEIYFPSTNGVPIPRDISLHLVESAAAAYPKRKDLFRKLGVKECAKEIVFLRIEATHRSPNISIEYKPHFRYLFHFHPQPASLREWIKIPTERGYLEPTSALMYFLSNREYDTQQLLPERFRSSENDIATFVKQDLAELEPSQVRQQDRTWKEWLGLATGALYHPPLVQRAGLFGLEVSKVLSAVLEHNPRKFVGALKEHWEQYRIDAHRVRVQLGECDVPCEPAESFPLQSTYIPTAEIRSELQRLEVQDGFPLLRLPSPTENSNHQEWRFLEELGVRFRMDINFYKLILGHLMERSNTTMDRVKYVYGCVVRLTTVQDQEELRSFFGSRHSIAYFDGSNTLKWTTPSKCVWKGPDFLSVKVPLENQYGEEGYLATLFRVFLGIRDSNHGDILDELKHRRHNLTASRWSPSDAEKLYRFLDETLQAEFEWQSIRGAFNRENLVVGTGGRWYTLQSCLWRSPFSLADYQDLSTIYPNLERFFVHRLKVKNANPAMLINDIRRMAQEDAPQIDDIRQRLVEVGRMIAKGGDDVTSSTALDRLKEVKFLPKKAADGNSVLVGIDDDFVILDHKRYGDAFAQHSVLLAFALDEAQTLDKLFQCLGLTHRYLSSAVTELSTVGEDAIESEVLGEQLRSKAYTLYCCATKYKSVKALRGERELFEQLSLVQIYTTNNMTTDLVLNLGTMQVRVQSDRLAIHHELQEGQLKIYVPADQRQCKRCYKLQLPGLLAGFLGVLGEATHDISIILETNTRDLEDTKSLMDIPDVDWIERPVIELPAPLEDRSLSTPAPARRPSDIGSESSEASSAPLTPSRNVFTPESTAEQSGRASRIPFADDVRTPPVAMPPQYERLVEQVVWSAQRVSYAQGRANSNAAPARNIPPFNAPPDDDFDHERTFGNRDRNEMAHDRRIGAAGEAYVFEILSRLNLSSFSRDNWRSTIRGELRGHSRYADMADWLGRETADIVYTDRDGGLTQHLREHCFGGFPDRISEDWDFAVQPIEYFLEVKTTTSACHTRFFMSGSQFQRMQDIAVPDFGMVRQVYVIFRVFNVTSREVGMKIFVDPFRFRGRHIDFEVGTWVGKVREGV</sequence>
<dbReference type="RefSeq" id="XP_033684022.1">
    <property type="nucleotide sequence ID" value="XM_033825845.1"/>
</dbReference>
<organism evidence="2 3">
    <name type="scientific">Trematosphaeria pertusa</name>
    <dbReference type="NCBI Taxonomy" id="390896"/>
    <lineage>
        <taxon>Eukaryota</taxon>
        <taxon>Fungi</taxon>
        <taxon>Dikarya</taxon>
        <taxon>Ascomycota</taxon>
        <taxon>Pezizomycotina</taxon>
        <taxon>Dothideomycetes</taxon>
        <taxon>Pleosporomycetidae</taxon>
        <taxon>Pleosporales</taxon>
        <taxon>Massarineae</taxon>
        <taxon>Trematosphaeriaceae</taxon>
        <taxon>Trematosphaeria</taxon>
    </lineage>
</organism>
<feature type="region of interest" description="Disordered" evidence="1">
    <location>
        <begin position="1448"/>
        <end position="1477"/>
    </location>
</feature>
<accession>A0A6A6IG59</accession>
<dbReference type="NCBIfam" id="NF047352">
    <property type="entry name" value="P_loop_sacsin"/>
    <property type="match status" value="1"/>
</dbReference>
<protein>
    <recommendedName>
        <fullName evidence="4">Protein NO VEIN C-terminal domain-containing protein</fullName>
    </recommendedName>
</protein>